<keyword evidence="5" id="KW-0812">Transmembrane</keyword>
<dbReference type="AlphaFoldDB" id="R7TKS3"/>
<evidence type="ECO:0000256" key="9">
    <source>
        <dbReference type="ARBA" id="ARBA00023180"/>
    </source>
</evidence>
<dbReference type="HOGENOM" id="CLU_032341_1_2_1"/>
<keyword evidence="11" id="KW-0732">Signal</keyword>
<keyword evidence="14" id="KW-1185">Reference proteome</keyword>
<feature type="chain" id="PRO_5008787107" description="Protein xylosyltransferase" evidence="11">
    <location>
        <begin position="18"/>
        <end position="445"/>
    </location>
</feature>
<evidence type="ECO:0000256" key="7">
    <source>
        <dbReference type="ARBA" id="ARBA00022989"/>
    </source>
</evidence>
<evidence type="ECO:0000256" key="5">
    <source>
        <dbReference type="ARBA" id="ARBA00022692"/>
    </source>
</evidence>
<dbReference type="GO" id="GO:0016020">
    <property type="term" value="C:membrane"/>
    <property type="evidence" value="ECO:0007669"/>
    <property type="project" value="UniProtKB-SubCell"/>
</dbReference>
<dbReference type="OrthoDB" id="2019572at2759"/>
<dbReference type="InterPro" id="IPR003406">
    <property type="entry name" value="Glyco_trans_14"/>
</dbReference>
<name>R7TKS3_CAPTE</name>
<dbReference type="PANTHER" id="PTHR19297">
    <property type="entry name" value="GLYCOSYLTRANSFERASE 14 FAMILY MEMBER"/>
    <property type="match status" value="1"/>
</dbReference>
<evidence type="ECO:0000256" key="4">
    <source>
        <dbReference type="ARBA" id="ARBA00022679"/>
    </source>
</evidence>
<comment type="pathway">
    <text evidence="2">Protein modification; protein glycosylation.</text>
</comment>
<keyword evidence="6" id="KW-0735">Signal-anchor</keyword>
<gene>
    <name evidence="12" type="ORF">CAPTEDRAFT_90784</name>
</gene>
<feature type="signal peptide" evidence="11">
    <location>
        <begin position="1"/>
        <end position="17"/>
    </location>
</feature>
<evidence type="ECO:0000256" key="1">
    <source>
        <dbReference type="ARBA" id="ARBA00004606"/>
    </source>
</evidence>
<keyword evidence="3" id="KW-0328">Glycosyltransferase</keyword>
<dbReference type="PANTHER" id="PTHR19297:SF181">
    <property type="entry name" value="PROTEIN XYLOSYLTRANSFERASE"/>
    <property type="match status" value="1"/>
</dbReference>
<evidence type="ECO:0000313" key="14">
    <source>
        <dbReference type="Proteomes" id="UP000014760"/>
    </source>
</evidence>
<accession>R7TKS3</accession>
<reference evidence="12 14" key="2">
    <citation type="journal article" date="2013" name="Nature">
        <title>Insights into bilaterian evolution from three spiralian genomes.</title>
        <authorList>
            <person name="Simakov O."/>
            <person name="Marletaz F."/>
            <person name="Cho S.J."/>
            <person name="Edsinger-Gonzales E."/>
            <person name="Havlak P."/>
            <person name="Hellsten U."/>
            <person name="Kuo D.H."/>
            <person name="Larsson T."/>
            <person name="Lv J."/>
            <person name="Arendt D."/>
            <person name="Savage R."/>
            <person name="Osoegawa K."/>
            <person name="de Jong P."/>
            <person name="Grimwood J."/>
            <person name="Chapman J.A."/>
            <person name="Shapiro H."/>
            <person name="Aerts A."/>
            <person name="Otillar R.P."/>
            <person name="Terry A.Y."/>
            <person name="Boore J.L."/>
            <person name="Grigoriev I.V."/>
            <person name="Lindberg D.R."/>
            <person name="Seaver E.C."/>
            <person name="Weisblat D.A."/>
            <person name="Putnam N.H."/>
            <person name="Rokhsar D.S."/>
        </authorList>
    </citation>
    <scope>NUCLEOTIDE SEQUENCE</scope>
    <source>
        <strain evidence="12 14">I ESC-2004</strain>
    </source>
</reference>
<dbReference type="STRING" id="283909.R7TKS3"/>
<protein>
    <recommendedName>
        <fullName evidence="15">Protein xylosyltransferase</fullName>
    </recommendedName>
</protein>
<proteinExistence type="inferred from homology"/>
<dbReference type="EnsemblMetazoa" id="CapteT90784">
    <property type="protein sequence ID" value="CapteP90784"/>
    <property type="gene ID" value="CapteG90784"/>
</dbReference>
<keyword evidence="8" id="KW-0472">Membrane</keyword>
<dbReference type="Pfam" id="PF02485">
    <property type="entry name" value="Branch"/>
    <property type="match status" value="1"/>
</dbReference>
<evidence type="ECO:0000313" key="13">
    <source>
        <dbReference type="EnsemblMetazoa" id="CapteP90784"/>
    </source>
</evidence>
<keyword evidence="9" id="KW-0325">Glycoprotein</keyword>
<keyword evidence="4" id="KW-0808">Transferase</keyword>
<evidence type="ECO:0000256" key="3">
    <source>
        <dbReference type="ARBA" id="ARBA00022676"/>
    </source>
</evidence>
<dbReference type="GO" id="GO:0008375">
    <property type="term" value="F:acetylglucosaminyltransferase activity"/>
    <property type="evidence" value="ECO:0007669"/>
    <property type="project" value="TreeGrafter"/>
</dbReference>
<evidence type="ECO:0008006" key="15">
    <source>
        <dbReference type="Google" id="ProtNLM"/>
    </source>
</evidence>
<dbReference type="Proteomes" id="UP000014760">
    <property type="component" value="Unassembled WGS sequence"/>
</dbReference>
<sequence>MGLALALVIFIAWHALSSNFNHPEEEPQVIIVYQNAPQPKPAPGPYPPCTGEASNSTTHDQYTQYCRNFLEGDNSKYQEAKFLMKVHPERGPLSDEALKRVTEDCAKFRETRVYLNRPTLGTEDMPIAYSIVFHRDVGQVERLLRAIYQPHNLYCLHVDAKAAKQVRLATESLTKCFDNVFIASKLESVVYASVSRLQADINCMQDMVTKGSAWRYLINLTGQVYPLKTNTEIANILRIYNGSNDIEGMGKWALDGVASRYETKWKLQGGKKARLVKLKEAHPPPPHGISLVKGSAFGVFSRKFVEFVLTDKKAKDLLDWSKDTYSPDEIYWATLNHPWVNPMLPAPGGYAAAVPDRKPWLAMYVSWKQSVPRGRCSSTYVRKVCIFTLRDLPDLISRKELFANKFYAEREPMTTECLDQWLKTVEKAQLPFNGQYYRDLPFVKT</sequence>
<keyword evidence="7" id="KW-1133">Transmembrane helix</keyword>
<dbReference type="EMBL" id="KB310391">
    <property type="protein sequence ID" value="ELT91705.1"/>
    <property type="molecule type" value="Genomic_DNA"/>
</dbReference>
<reference evidence="14" key="1">
    <citation type="submission" date="2012-12" db="EMBL/GenBank/DDBJ databases">
        <authorList>
            <person name="Hellsten U."/>
            <person name="Grimwood J."/>
            <person name="Chapman J.A."/>
            <person name="Shapiro H."/>
            <person name="Aerts A."/>
            <person name="Otillar R.P."/>
            <person name="Terry A.Y."/>
            <person name="Boore J.L."/>
            <person name="Simakov O."/>
            <person name="Marletaz F."/>
            <person name="Cho S.-J."/>
            <person name="Edsinger-Gonzales E."/>
            <person name="Havlak P."/>
            <person name="Kuo D.-H."/>
            <person name="Larsson T."/>
            <person name="Lv J."/>
            <person name="Arendt D."/>
            <person name="Savage R."/>
            <person name="Osoegawa K."/>
            <person name="de Jong P."/>
            <person name="Lindberg D.R."/>
            <person name="Seaver E.C."/>
            <person name="Weisblat D.A."/>
            <person name="Putnam N.H."/>
            <person name="Grigoriev I.V."/>
            <person name="Rokhsar D.S."/>
        </authorList>
    </citation>
    <scope>NUCLEOTIDE SEQUENCE</scope>
    <source>
        <strain evidence="14">I ESC-2004</strain>
    </source>
</reference>
<evidence type="ECO:0000313" key="12">
    <source>
        <dbReference type="EMBL" id="ELT91705.1"/>
    </source>
</evidence>
<comment type="subcellular location">
    <subcellularLocation>
        <location evidence="1">Membrane</location>
        <topology evidence="1">Single-pass type II membrane protein</topology>
    </subcellularLocation>
</comment>
<dbReference type="OMA" id="TFKTPEC"/>
<evidence type="ECO:0000256" key="11">
    <source>
        <dbReference type="SAM" id="SignalP"/>
    </source>
</evidence>
<evidence type="ECO:0000256" key="8">
    <source>
        <dbReference type="ARBA" id="ARBA00023136"/>
    </source>
</evidence>
<comment type="similarity">
    <text evidence="10">Belongs to the glycosyltransferase 14 family.</text>
</comment>
<dbReference type="EMBL" id="AMQN01002916">
    <property type="status" value="NOT_ANNOTATED_CDS"/>
    <property type="molecule type" value="Genomic_DNA"/>
</dbReference>
<evidence type="ECO:0000256" key="2">
    <source>
        <dbReference type="ARBA" id="ARBA00004922"/>
    </source>
</evidence>
<evidence type="ECO:0000256" key="6">
    <source>
        <dbReference type="ARBA" id="ARBA00022968"/>
    </source>
</evidence>
<evidence type="ECO:0000256" key="10">
    <source>
        <dbReference type="ARBA" id="ARBA00038150"/>
    </source>
</evidence>
<reference evidence="13" key="3">
    <citation type="submission" date="2015-06" db="UniProtKB">
        <authorList>
            <consortium name="EnsemblMetazoa"/>
        </authorList>
    </citation>
    <scope>IDENTIFICATION</scope>
</reference>
<organism evidence="12">
    <name type="scientific">Capitella teleta</name>
    <name type="common">Polychaete worm</name>
    <dbReference type="NCBI Taxonomy" id="283909"/>
    <lineage>
        <taxon>Eukaryota</taxon>
        <taxon>Metazoa</taxon>
        <taxon>Spiralia</taxon>
        <taxon>Lophotrochozoa</taxon>
        <taxon>Annelida</taxon>
        <taxon>Polychaeta</taxon>
        <taxon>Sedentaria</taxon>
        <taxon>Scolecida</taxon>
        <taxon>Capitellidae</taxon>
        <taxon>Capitella</taxon>
    </lineage>
</organism>